<dbReference type="EMBL" id="MPLS01000002">
    <property type="protein sequence ID" value="ORI98575.1"/>
    <property type="molecule type" value="Genomic_DNA"/>
</dbReference>
<evidence type="ECO:0000256" key="2">
    <source>
        <dbReference type="ARBA" id="ARBA00005632"/>
    </source>
</evidence>
<comment type="similarity">
    <text evidence="2">Belongs to the PsiE family.</text>
</comment>
<feature type="transmembrane region" description="Helical" evidence="8">
    <location>
        <begin position="48"/>
        <end position="72"/>
    </location>
</feature>
<dbReference type="PANTHER" id="PTHR37819">
    <property type="entry name" value="PROTEIN PSIE"/>
    <property type="match status" value="1"/>
</dbReference>
<evidence type="ECO:0000256" key="7">
    <source>
        <dbReference type="ARBA" id="ARBA00023136"/>
    </source>
</evidence>
<evidence type="ECO:0000313" key="10">
    <source>
        <dbReference type="Proteomes" id="UP000192288"/>
    </source>
</evidence>
<comment type="subcellular location">
    <subcellularLocation>
        <location evidence="1">Cell inner membrane</location>
        <topology evidence="1">Multi-pass membrane protein</topology>
    </subcellularLocation>
</comment>
<dbReference type="Proteomes" id="UP000192288">
    <property type="component" value="Unassembled WGS sequence"/>
</dbReference>
<evidence type="ECO:0000256" key="5">
    <source>
        <dbReference type="ARBA" id="ARBA00022692"/>
    </source>
</evidence>
<dbReference type="PIRSF" id="PIRSF029598">
    <property type="entry name" value="PsiE"/>
    <property type="match status" value="1"/>
</dbReference>
<keyword evidence="4" id="KW-1003">Cell membrane</keyword>
<protein>
    <recommendedName>
        <fullName evidence="3">Protein PsiE</fullName>
    </recommendedName>
</protein>
<dbReference type="GO" id="GO:0005886">
    <property type="term" value="C:plasma membrane"/>
    <property type="evidence" value="ECO:0007669"/>
    <property type="project" value="UniProtKB-SubCell"/>
</dbReference>
<dbReference type="STRING" id="33968.BMS77_02330"/>
<proteinExistence type="inferred from homology"/>
<sequence>MKHEWHQKVAGYFEYVLNAVMIVIGVVIFGFLLRELLNLAQMLWMTDIAGYFTELAEEILVVFLFFEFLSLVREYFIKDAHISTGNFLYIGVTALIRAMLVYHDQTDKTLMLAAAIFLLVVAQAIYRYFRPKMDN</sequence>
<feature type="transmembrane region" description="Helical" evidence="8">
    <location>
        <begin position="84"/>
        <end position="103"/>
    </location>
</feature>
<evidence type="ECO:0000256" key="4">
    <source>
        <dbReference type="ARBA" id="ARBA00022475"/>
    </source>
</evidence>
<evidence type="ECO:0000313" key="9">
    <source>
        <dbReference type="EMBL" id="ORI98575.1"/>
    </source>
</evidence>
<evidence type="ECO:0000256" key="1">
    <source>
        <dbReference type="ARBA" id="ARBA00004429"/>
    </source>
</evidence>
<gene>
    <name evidence="9" type="ORF">BMR96_00795</name>
</gene>
<reference evidence="9 10" key="1">
    <citation type="journal article" date="2017" name="Front. Microbiol.">
        <title>Genomic Characterization of Dairy Associated Leuconostoc Species and Diversity of Leuconostocs in Undefined Mixed Mesophilic Starter Cultures.</title>
        <authorList>
            <person name="Frantzen C.A."/>
            <person name="Kot W."/>
            <person name="Pedersen T.B."/>
            <person name="Ardo Y.M."/>
            <person name="Broadbent J.R."/>
            <person name="Neve H."/>
            <person name="Hansen L.H."/>
            <person name="Dal Bello F."/>
            <person name="Ostlie H.M."/>
            <person name="Kleppen H.P."/>
            <person name="Vogensen F.K."/>
            <person name="Holo H."/>
        </authorList>
    </citation>
    <scope>NUCLEOTIDE SEQUENCE [LARGE SCALE GENOMIC DNA]</scope>
    <source>
        <strain evidence="9 10">LMGCF08</strain>
    </source>
</reference>
<dbReference type="RefSeq" id="WP_080519020.1">
    <property type="nucleotide sequence ID" value="NZ_MPLS01000002.1"/>
</dbReference>
<dbReference type="PANTHER" id="PTHR37819:SF1">
    <property type="entry name" value="PROTEIN PSIE"/>
    <property type="match status" value="1"/>
</dbReference>
<evidence type="ECO:0000256" key="6">
    <source>
        <dbReference type="ARBA" id="ARBA00022989"/>
    </source>
</evidence>
<dbReference type="InterPro" id="IPR020948">
    <property type="entry name" value="P_starv_induced_PsiE-like"/>
</dbReference>
<accession>A0A1X0VFR1</accession>
<dbReference type="Pfam" id="PF06146">
    <property type="entry name" value="PsiE"/>
    <property type="match status" value="1"/>
</dbReference>
<keyword evidence="5 8" id="KW-0812">Transmembrane</keyword>
<comment type="caution">
    <text evidence="9">The sequence shown here is derived from an EMBL/GenBank/DDBJ whole genome shotgun (WGS) entry which is preliminary data.</text>
</comment>
<keyword evidence="6 8" id="KW-1133">Transmembrane helix</keyword>
<dbReference type="AlphaFoldDB" id="A0A1X0VFR1"/>
<keyword evidence="7 8" id="KW-0472">Membrane</keyword>
<name>A0A1X0VFR1_LEUPS</name>
<evidence type="ECO:0000256" key="3">
    <source>
        <dbReference type="ARBA" id="ARBA00021903"/>
    </source>
</evidence>
<feature type="transmembrane region" description="Helical" evidence="8">
    <location>
        <begin position="12"/>
        <end position="33"/>
    </location>
</feature>
<dbReference type="GO" id="GO:0016036">
    <property type="term" value="P:cellular response to phosphate starvation"/>
    <property type="evidence" value="ECO:0007669"/>
    <property type="project" value="InterPro"/>
</dbReference>
<dbReference type="eggNOG" id="COG3223">
    <property type="taxonomic scope" value="Bacteria"/>
</dbReference>
<feature type="transmembrane region" description="Helical" evidence="8">
    <location>
        <begin position="109"/>
        <end position="129"/>
    </location>
</feature>
<dbReference type="InterPro" id="IPR009315">
    <property type="entry name" value="P_starv_induced_PsiE"/>
</dbReference>
<organism evidence="9 10">
    <name type="scientific">Leuconostoc pseudomesenteroides</name>
    <dbReference type="NCBI Taxonomy" id="33968"/>
    <lineage>
        <taxon>Bacteria</taxon>
        <taxon>Bacillati</taxon>
        <taxon>Bacillota</taxon>
        <taxon>Bacilli</taxon>
        <taxon>Lactobacillales</taxon>
        <taxon>Lactobacillaceae</taxon>
        <taxon>Leuconostoc</taxon>
    </lineage>
</organism>
<evidence type="ECO:0000256" key="8">
    <source>
        <dbReference type="SAM" id="Phobius"/>
    </source>
</evidence>